<dbReference type="PROSITE" id="PS50056">
    <property type="entry name" value="TYR_PHOSPHATASE_2"/>
    <property type="match status" value="1"/>
</dbReference>
<dbReference type="EC" id="3.1.3.16" evidence="16"/>
<evidence type="ECO:0000256" key="3">
    <source>
        <dbReference type="ARBA" id="ARBA00004555"/>
    </source>
</evidence>
<protein>
    <recommendedName>
        <fullName evidence="16">Dual specificity protein phosphatase</fullName>
        <ecNumber evidence="16">3.1.3.16</ecNumber>
        <ecNumber evidence="16">3.1.3.48</ecNumber>
    </recommendedName>
</protein>
<evidence type="ECO:0000256" key="10">
    <source>
        <dbReference type="ARBA" id="ARBA00038621"/>
    </source>
</evidence>
<dbReference type="FunFam" id="3.90.190.10:FF:000037">
    <property type="entry name" value="dual specificity protein phosphatase 26"/>
    <property type="match status" value="1"/>
</dbReference>
<comment type="function">
    <text evidence="16">Dual specificity phosphatase able to dephosphorylate phosphotyrosine, phosphoserine and phosphothreonine residues, with a preference for phosphotyrosine as a substrate.</text>
</comment>
<dbReference type="InterPro" id="IPR000387">
    <property type="entry name" value="Tyr_Pase_dom"/>
</dbReference>
<reference evidence="19" key="3">
    <citation type="submission" date="2025-09" db="UniProtKB">
        <authorList>
            <consortium name="Ensembl"/>
        </authorList>
    </citation>
    <scope>IDENTIFICATION</scope>
</reference>
<keyword evidence="20" id="KW-1185">Reference proteome</keyword>
<dbReference type="InterPro" id="IPR016130">
    <property type="entry name" value="Tyr_Pase_AS"/>
</dbReference>
<reference evidence="19" key="2">
    <citation type="submission" date="2025-08" db="UniProtKB">
        <authorList>
            <consortium name="Ensembl"/>
        </authorList>
    </citation>
    <scope>IDENTIFICATION</scope>
</reference>
<feature type="active site" description="Phosphocysteine intermediate" evidence="15">
    <location>
        <position position="137"/>
    </location>
</feature>
<evidence type="ECO:0000256" key="6">
    <source>
        <dbReference type="ARBA" id="ARBA00022801"/>
    </source>
</evidence>
<dbReference type="PROSITE" id="PS50054">
    <property type="entry name" value="TYR_PHOSPHATASE_DUAL"/>
    <property type="match status" value="1"/>
</dbReference>
<evidence type="ECO:0000256" key="11">
    <source>
        <dbReference type="ARBA" id="ARBA00045755"/>
    </source>
</evidence>
<keyword evidence="8" id="KW-0333">Golgi apparatus</keyword>
<dbReference type="AlphaFoldDB" id="A0A667WTS5"/>
<dbReference type="EC" id="3.1.3.48" evidence="16"/>
<evidence type="ECO:0000256" key="2">
    <source>
        <dbReference type="ARBA" id="ARBA00004496"/>
    </source>
</evidence>
<evidence type="ECO:0000256" key="8">
    <source>
        <dbReference type="ARBA" id="ARBA00023034"/>
    </source>
</evidence>
<comment type="catalytic activity">
    <reaction evidence="13 16">
        <text>O-phospho-L-threonyl-[protein] + H2O = L-threonyl-[protein] + phosphate</text>
        <dbReference type="Rhea" id="RHEA:47004"/>
        <dbReference type="Rhea" id="RHEA-COMP:11060"/>
        <dbReference type="Rhea" id="RHEA-COMP:11605"/>
        <dbReference type="ChEBI" id="CHEBI:15377"/>
        <dbReference type="ChEBI" id="CHEBI:30013"/>
        <dbReference type="ChEBI" id="CHEBI:43474"/>
        <dbReference type="ChEBI" id="CHEBI:61977"/>
        <dbReference type="EC" id="3.1.3.16"/>
    </reaction>
</comment>
<evidence type="ECO:0000259" key="18">
    <source>
        <dbReference type="PROSITE" id="PS50056"/>
    </source>
</evidence>
<dbReference type="GO" id="GO:0004722">
    <property type="term" value="F:protein serine/threonine phosphatase activity"/>
    <property type="evidence" value="ECO:0007669"/>
    <property type="project" value="UniProtKB-EC"/>
</dbReference>
<evidence type="ECO:0000256" key="1">
    <source>
        <dbReference type="ARBA" id="ARBA00004123"/>
    </source>
</evidence>
<evidence type="ECO:0000256" key="9">
    <source>
        <dbReference type="ARBA" id="ARBA00023242"/>
    </source>
</evidence>
<comment type="function">
    <text evidence="11">Dual specificity phosphatase able to dephosphorylate phosphotyrosine, phosphoserine and phosphothreonine residues within the same substrate, with a preference for phosphotyrosine as a substrate. Involved in the modulation of AMPK and MAPK1/2 signaling pathways.</text>
</comment>
<dbReference type="Ensembl" id="ENSMMDT00005006023.1">
    <property type="protein sequence ID" value="ENSMMDP00005005867.1"/>
    <property type="gene ID" value="ENSMMDG00005003285.1"/>
</dbReference>
<dbReference type="GO" id="GO:0004725">
    <property type="term" value="F:protein tyrosine phosphatase activity"/>
    <property type="evidence" value="ECO:0007669"/>
    <property type="project" value="UniProtKB-EC"/>
</dbReference>
<dbReference type="InterPro" id="IPR000340">
    <property type="entry name" value="Dual-sp_phosphatase_cat-dom"/>
</dbReference>
<dbReference type="Pfam" id="PF00782">
    <property type="entry name" value="DSPc"/>
    <property type="match status" value="1"/>
</dbReference>
<keyword evidence="6 16" id="KW-0378">Hydrolase</keyword>
<dbReference type="PANTHER" id="PTHR45682">
    <property type="entry name" value="AGAP008228-PA"/>
    <property type="match status" value="1"/>
</dbReference>
<proteinExistence type="inferred from homology"/>
<comment type="similarity">
    <text evidence="4 16">Belongs to the protein-tyrosine phosphatase family. Non-receptor class dual specificity subfamily.</text>
</comment>
<sequence length="195" mass="21705">MSYMAKLPVSWNDKGPPRKVEIDLSSPGLAVFELERLLFTGKAIISHADEVWPKLYIGDQQSAENQADLSRHRITHILNAAHSKRRGVPAIYEGMNITYMGIEAHDSCEFDMSVNFQAAADFIHRALSGGGKVLVHCHVGVSRSATLVLAYLMLKQKLTLVEAICAVKDNRGVIPNRGFLRQLIRLDGELFGFHH</sequence>
<evidence type="ECO:0000256" key="7">
    <source>
        <dbReference type="ARBA" id="ARBA00022912"/>
    </source>
</evidence>
<feature type="domain" description="Tyrosine specific protein phosphatases" evidence="18">
    <location>
        <begin position="114"/>
        <end position="171"/>
    </location>
</feature>
<evidence type="ECO:0000313" key="20">
    <source>
        <dbReference type="Proteomes" id="UP000472263"/>
    </source>
</evidence>
<dbReference type="GO" id="GO:0008138">
    <property type="term" value="F:protein tyrosine/serine/threonine phosphatase activity"/>
    <property type="evidence" value="ECO:0007669"/>
    <property type="project" value="UniProtKB-UniRule"/>
</dbReference>
<dbReference type="PANTHER" id="PTHR45682:SF8">
    <property type="entry name" value="DUAL SPECIFICITY PROTEIN PHOSPHATASE 26"/>
    <property type="match status" value="1"/>
</dbReference>
<evidence type="ECO:0000256" key="5">
    <source>
        <dbReference type="ARBA" id="ARBA00022490"/>
    </source>
</evidence>
<dbReference type="GO" id="GO:0005794">
    <property type="term" value="C:Golgi apparatus"/>
    <property type="evidence" value="ECO:0007669"/>
    <property type="project" value="UniProtKB-SubCell"/>
</dbReference>
<evidence type="ECO:0000256" key="13">
    <source>
        <dbReference type="ARBA" id="ARBA00048336"/>
    </source>
</evidence>
<dbReference type="Proteomes" id="UP000472263">
    <property type="component" value="Chromosome 9"/>
</dbReference>
<dbReference type="PRINTS" id="PR01908">
    <property type="entry name" value="ADSPHPHTASE"/>
</dbReference>
<dbReference type="PRINTS" id="PR01909">
    <property type="entry name" value="ADSPHPHTASEA"/>
</dbReference>
<keyword evidence="5" id="KW-0963">Cytoplasm</keyword>
<dbReference type="GeneTree" id="ENSGT00940000158107"/>
<dbReference type="GO" id="GO:0033549">
    <property type="term" value="F:MAP kinase phosphatase activity"/>
    <property type="evidence" value="ECO:0007669"/>
    <property type="project" value="TreeGrafter"/>
</dbReference>
<dbReference type="OrthoDB" id="2017893at2759"/>
<dbReference type="SMART" id="SM00195">
    <property type="entry name" value="DSPc"/>
    <property type="match status" value="1"/>
</dbReference>
<comment type="subcellular location">
    <subcellularLocation>
        <location evidence="2">Cytoplasm</location>
    </subcellularLocation>
    <subcellularLocation>
        <location evidence="3">Golgi apparatus</location>
    </subcellularLocation>
    <subcellularLocation>
        <location evidence="1">Nucleus</location>
    </subcellularLocation>
</comment>
<comment type="subunit">
    <text evidence="10">Interacts with HSF4.</text>
</comment>
<evidence type="ECO:0000256" key="14">
    <source>
        <dbReference type="ARBA" id="ARBA00051722"/>
    </source>
</evidence>
<dbReference type="InterPro" id="IPR029021">
    <property type="entry name" value="Prot-tyrosine_phosphatase-like"/>
</dbReference>
<evidence type="ECO:0000256" key="4">
    <source>
        <dbReference type="ARBA" id="ARBA00008601"/>
    </source>
</evidence>
<keyword evidence="9" id="KW-0539">Nucleus</keyword>
<dbReference type="GO" id="GO:0043409">
    <property type="term" value="P:negative regulation of MAPK cascade"/>
    <property type="evidence" value="ECO:0007669"/>
    <property type="project" value="TreeGrafter"/>
</dbReference>
<dbReference type="Gene3D" id="3.90.190.10">
    <property type="entry name" value="Protein tyrosine phosphatase superfamily"/>
    <property type="match status" value="1"/>
</dbReference>
<dbReference type="InParanoid" id="A0A667WTS5"/>
<reference evidence="19" key="1">
    <citation type="submission" date="2019-06" db="EMBL/GenBank/DDBJ databases">
        <authorList>
            <consortium name="Wellcome Sanger Institute Data Sharing"/>
        </authorList>
    </citation>
    <scope>NUCLEOTIDE SEQUENCE [LARGE SCALE GENOMIC DNA]</scope>
</reference>
<dbReference type="GO" id="GO:0005634">
    <property type="term" value="C:nucleus"/>
    <property type="evidence" value="ECO:0007669"/>
    <property type="project" value="UniProtKB-SubCell"/>
</dbReference>
<gene>
    <name evidence="19" type="primary">DUSP26</name>
</gene>
<evidence type="ECO:0000256" key="16">
    <source>
        <dbReference type="RuleBase" id="RU366038"/>
    </source>
</evidence>
<dbReference type="PROSITE" id="PS00383">
    <property type="entry name" value="TYR_PHOSPHATASE_1"/>
    <property type="match status" value="1"/>
</dbReference>
<evidence type="ECO:0000256" key="12">
    <source>
        <dbReference type="ARBA" id="ARBA00047761"/>
    </source>
</evidence>
<evidence type="ECO:0000313" key="19">
    <source>
        <dbReference type="Ensembl" id="ENSMMDP00005005867.1"/>
    </source>
</evidence>
<organism evidence="19 20">
    <name type="scientific">Myripristis murdjan</name>
    <name type="common">pinecone soldierfish</name>
    <dbReference type="NCBI Taxonomy" id="586833"/>
    <lineage>
        <taxon>Eukaryota</taxon>
        <taxon>Metazoa</taxon>
        <taxon>Chordata</taxon>
        <taxon>Craniata</taxon>
        <taxon>Vertebrata</taxon>
        <taxon>Euteleostomi</taxon>
        <taxon>Actinopterygii</taxon>
        <taxon>Neopterygii</taxon>
        <taxon>Teleostei</taxon>
        <taxon>Neoteleostei</taxon>
        <taxon>Acanthomorphata</taxon>
        <taxon>Holocentriformes</taxon>
        <taxon>Holocentridae</taxon>
        <taxon>Myripristis</taxon>
    </lineage>
</organism>
<dbReference type="InterPro" id="IPR020422">
    <property type="entry name" value="TYR_PHOSPHATASE_DUAL_dom"/>
</dbReference>
<comment type="catalytic activity">
    <reaction evidence="12 16">
        <text>O-phospho-L-seryl-[protein] + H2O = L-seryl-[protein] + phosphate</text>
        <dbReference type="Rhea" id="RHEA:20629"/>
        <dbReference type="Rhea" id="RHEA-COMP:9863"/>
        <dbReference type="Rhea" id="RHEA-COMP:11604"/>
        <dbReference type="ChEBI" id="CHEBI:15377"/>
        <dbReference type="ChEBI" id="CHEBI:29999"/>
        <dbReference type="ChEBI" id="CHEBI:43474"/>
        <dbReference type="ChEBI" id="CHEBI:83421"/>
        <dbReference type="EC" id="3.1.3.16"/>
    </reaction>
</comment>
<evidence type="ECO:0000259" key="17">
    <source>
        <dbReference type="PROSITE" id="PS50054"/>
    </source>
</evidence>
<accession>A0A667WTS5</accession>
<dbReference type="InterPro" id="IPR020405">
    <property type="entry name" value="Atypical_DUSP_subfamA"/>
</dbReference>
<name>A0A667WTS5_9TELE</name>
<comment type="catalytic activity">
    <reaction evidence="14 16">
        <text>O-phospho-L-tyrosyl-[protein] + H2O = L-tyrosyl-[protein] + phosphate</text>
        <dbReference type="Rhea" id="RHEA:10684"/>
        <dbReference type="Rhea" id="RHEA-COMP:10136"/>
        <dbReference type="Rhea" id="RHEA-COMP:20101"/>
        <dbReference type="ChEBI" id="CHEBI:15377"/>
        <dbReference type="ChEBI" id="CHEBI:43474"/>
        <dbReference type="ChEBI" id="CHEBI:46858"/>
        <dbReference type="ChEBI" id="CHEBI:61978"/>
        <dbReference type="EC" id="3.1.3.48"/>
    </reaction>
</comment>
<dbReference type="SUPFAM" id="SSF52799">
    <property type="entry name" value="(Phosphotyrosine protein) phosphatases II"/>
    <property type="match status" value="1"/>
</dbReference>
<feature type="domain" description="Tyrosine-protein phosphatase" evidence="17">
    <location>
        <begin position="47"/>
        <end position="192"/>
    </location>
</feature>
<keyword evidence="7 16" id="KW-0904">Protein phosphatase</keyword>
<evidence type="ECO:0000256" key="15">
    <source>
        <dbReference type="PIRSR" id="PIRSR620405-1"/>
    </source>
</evidence>